<dbReference type="PANTHER" id="PTHR21225">
    <property type="entry name" value="PHOSPHO-2-DEHYDRO-3-DEOXYHEPTONATE ALDOLASE DAHP SYNTHETASE"/>
    <property type="match status" value="1"/>
</dbReference>
<dbReference type="AlphaFoldDB" id="A0A1E5R298"/>
<dbReference type="GO" id="GO:0003849">
    <property type="term" value="F:3-deoxy-7-phosphoheptulonate synthase activity"/>
    <property type="evidence" value="ECO:0007669"/>
    <property type="project" value="UniProtKB-EC"/>
</dbReference>
<reference evidence="9" key="1">
    <citation type="journal article" date="2016" name="Genome Announc.">
        <title>Genome sequences of three species of Hanseniaspora isolated from spontaneous wine fermentations.</title>
        <authorList>
            <person name="Sternes P.R."/>
            <person name="Lee D."/>
            <person name="Kutyna D.R."/>
            <person name="Borneman A.R."/>
        </authorList>
    </citation>
    <scope>NUCLEOTIDE SEQUENCE [LARGE SCALE GENOMIC DNA]</scope>
    <source>
        <strain evidence="9">AWRI3579</strain>
    </source>
</reference>
<dbReference type="InParanoid" id="A0A1E5R298"/>
<name>A0A1E5R298_9ASCO</name>
<evidence type="ECO:0000256" key="4">
    <source>
        <dbReference type="ARBA" id="ARBA00023141"/>
    </source>
</evidence>
<comment type="catalytic activity">
    <reaction evidence="5 6">
        <text>D-erythrose 4-phosphate + phosphoenolpyruvate + H2O = 7-phospho-2-dehydro-3-deoxy-D-arabino-heptonate + phosphate</text>
        <dbReference type="Rhea" id="RHEA:14717"/>
        <dbReference type="ChEBI" id="CHEBI:15377"/>
        <dbReference type="ChEBI" id="CHEBI:16897"/>
        <dbReference type="ChEBI" id="CHEBI:43474"/>
        <dbReference type="ChEBI" id="CHEBI:58394"/>
        <dbReference type="ChEBI" id="CHEBI:58702"/>
        <dbReference type="EC" id="2.5.1.54"/>
    </reaction>
</comment>
<dbReference type="NCBIfam" id="TIGR00034">
    <property type="entry name" value="aroFGH"/>
    <property type="match status" value="1"/>
</dbReference>
<dbReference type="PANTHER" id="PTHR21225:SF18">
    <property type="entry name" value="PHOSPHO-2-DEHYDRO-3-DEOXYHEPTONATE ALDOLASE, PHENYLALANINE-INHIBITED"/>
    <property type="match status" value="1"/>
</dbReference>
<evidence type="ECO:0000256" key="6">
    <source>
        <dbReference type="PIRNR" id="PIRNR001361"/>
    </source>
</evidence>
<organism evidence="8 9">
    <name type="scientific">Hanseniaspora osmophila</name>
    <dbReference type="NCBI Taxonomy" id="56408"/>
    <lineage>
        <taxon>Eukaryota</taxon>
        <taxon>Fungi</taxon>
        <taxon>Dikarya</taxon>
        <taxon>Ascomycota</taxon>
        <taxon>Saccharomycotina</taxon>
        <taxon>Saccharomycetes</taxon>
        <taxon>Saccharomycodales</taxon>
        <taxon>Saccharomycodaceae</taxon>
        <taxon>Hanseniaspora</taxon>
    </lineage>
</organism>
<keyword evidence="9" id="KW-1185">Reference proteome</keyword>
<evidence type="ECO:0000256" key="1">
    <source>
        <dbReference type="ARBA" id="ARBA00007985"/>
    </source>
</evidence>
<dbReference type="EC" id="2.5.1.54" evidence="6"/>
<evidence type="ECO:0000313" key="9">
    <source>
        <dbReference type="Proteomes" id="UP000095728"/>
    </source>
</evidence>
<dbReference type="OrthoDB" id="4699125at2759"/>
<gene>
    <name evidence="8" type="ORF">AWRI3579_g4234</name>
</gene>
<keyword evidence="3 6" id="KW-0808">Transferase</keyword>
<dbReference type="STRING" id="56408.A0A1E5R298"/>
<dbReference type="GO" id="GO:0009423">
    <property type="term" value="P:chorismate biosynthetic process"/>
    <property type="evidence" value="ECO:0007669"/>
    <property type="project" value="UniProtKB-ARBA"/>
</dbReference>
<dbReference type="GO" id="GO:0005737">
    <property type="term" value="C:cytoplasm"/>
    <property type="evidence" value="ECO:0007669"/>
    <property type="project" value="TreeGrafter"/>
</dbReference>
<protein>
    <recommendedName>
        <fullName evidence="6">Phospho-2-dehydro-3-deoxyheptonate aldolase</fullName>
        <ecNumber evidence="6">2.5.1.54</ecNumber>
    </recommendedName>
</protein>
<feature type="domain" description="DAHP synthetase I/KDSA" evidence="7">
    <location>
        <begin position="50"/>
        <end position="356"/>
    </location>
</feature>
<keyword evidence="4 6" id="KW-0057">Aromatic amino acid biosynthesis</keyword>
<dbReference type="FunFam" id="3.20.20.70:FF:000005">
    <property type="entry name" value="Phospho-2-dehydro-3-deoxyheptonate aldolase"/>
    <property type="match status" value="1"/>
</dbReference>
<evidence type="ECO:0000259" key="7">
    <source>
        <dbReference type="Pfam" id="PF00793"/>
    </source>
</evidence>
<dbReference type="SUPFAM" id="SSF51569">
    <property type="entry name" value="Aldolase"/>
    <property type="match status" value="1"/>
</dbReference>
<dbReference type="NCBIfam" id="NF009395">
    <property type="entry name" value="PRK12755.1"/>
    <property type="match status" value="1"/>
</dbReference>
<evidence type="ECO:0000256" key="3">
    <source>
        <dbReference type="ARBA" id="ARBA00022679"/>
    </source>
</evidence>
<dbReference type="Pfam" id="PF00793">
    <property type="entry name" value="DAHP_synth_1"/>
    <property type="match status" value="1"/>
</dbReference>
<dbReference type="GO" id="GO:0008652">
    <property type="term" value="P:amino acid biosynthetic process"/>
    <property type="evidence" value="ECO:0007669"/>
    <property type="project" value="UniProtKB-KW"/>
</dbReference>
<dbReference type="Gene3D" id="3.20.20.70">
    <property type="entry name" value="Aldolase class I"/>
    <property type="match status" value="1"/>
</dbReference>
<dbReference type="InterPro" id="IPR013785">
    <property type="entry name" value="Aldolase_TIM"/>
</dbReference>
<dbReference type="EMBL" id="LPNM01000011">
    <property type="protein sequence ID" value="OEJ81019.1"/>
    <property type="molecule type" value="Genomic_DNA"/>
</dbReference>
<evidence type="ECO:0000256" key="2">
    <source>
        <dbReference type="ARBA" id="ARBA00022605"/>
    </source>
</evidence>
<sequence length="374" mass="41058">MFIQNENVGDRTKLEDFRIKGYDPLTPPDLLQHQYPISETGSKIIVDARNEVADVLTGKDDRLVIVVGPCSIHDPEAALDYANRLAALNEKLKDRLVIIMRAYLEKPRTTVGWKGLINDPDIDGSFKINKGLQISRELFTKLVEKLPIAGEMLDTISPQFLSDCFSLGAIGARTTESQLHRELASGLSFPIGFKNGTDGGLQVAVDAIRSASHPHYFLSVTKPGVTAIVGTEGNEDTFIILRGGKKGTNFDEESVKGAKQDLINAKLVDAEGKQRRIMIDCSHGNSSKDFRNQPKVAQAIYDQLVKGENGICGVMIESNIAEGRQDVPEEGGRDKLKYGCSITDACISWETTEKVLTLLAKGVEKRREALDTTK</sequence>
<comment type="similarity">
    <text evidence="1 6">Belongs to the class-I DAHP synthase family.</text>
</comment>
<keyword evidence="2 6" id="KW-0028">Amino-acid biosynthesis</keyword>
<proteinExistence type="inferred from homology"/>
<evidence type="ECO:0000313" key="8">
    <source>
        <dbReference type="EMBL" id="OEJ81019.1"/>
    </source>
</evidence>
<dbReference type="PIRSF" id="PIRSF001361">
    <property type="entry name" value="DAHP_synthase"/>
    <property type="match status" value="1"/>
</dbReference>
<dbReference type="GO" id="GO:0009073">
    <property type="term" value="P:aromatic amino acid family biosynthetic process"/>
    <property type="evidence" value="ECO:0007669"/>
    <property type="project" value="UniProtKB-KW"/>
</dbReference>
<comment type="caution">
    <text evidence="8">The sequence shown here is derived from an EMBL/GenBank/DDBJ whole genome shotgun (WGS) entry which is preliminary data.</text>
</comment>
<dbReference type="InterPro" id="IPR006218">
    <property type="entry name" value="DAHP1/KDSA"/>
</dbReference>
<dbReference type="InterPro" id="IPR006219">
    <property type="entry name" value="DAHP_synth_1"/>
</dbReference>
<accession>A0A1E5R298</accession>
<dbReference type="FunCoup" id="A0A1E5R298">
    <property type="interactions" value="189"/>
</dbReference>
<dbReference type="Proteomes" id="UP000095728">
    <property type="component" value="Unassembled WGS sequence"/>
</dbReference>
<evidence type="ECO:0000256" key="5">
    <source>
        <dbReference type="ARBA" id="ARBA00047508"/>
    </source>
</evidence>